<dbReference type="RefSeq" id="WP_322876716.1">
    <property type="nucleotide sequence ID" value="NZ_JAVMIP010000001.1"/>
</dbReference>
<keyword evidence="2" id="KW-1185">Reference proteome</keyword>
<organism evidence="1 2">
    <name type="scientific">Pseudocalidococcus azoricus BACA0444</name>
    <dbReference type="NCBI Taxonomy" id="2918990"/>
    <lineage>
        <taxon>Bacteria</taxon>
        <taxon>Bacillati</taxon>
        <taxon>Cyanobacteriota</taxon>
        <taxon>Cyanophyceae</taxon>
        <taxon>Acaryochloridales</taxon>
        <taxon>Thermosynechococcaceae</taxon>
        <taxon>Pseudocalidococcus</taxon>
        <taxon>Pseudocalidococcus azoricus</taxon>
    </lineage>
</organism>
<dbReference type="Proteomes" id="UP001268256">
    <property type="component" value="Unassembled WGS sequence"/>
</dbReference>
<comment type="caution">
    <text evidence="1">The sequence shown here is derived from an EMBL/GenBank/DDBJ whole genome shotgun (WGS) entry which is preliminary data.</text>
</comment>
<dbReference type="AlphaFoldDB" id="A0AAE4FR32"/>
<sequence length="416" mass="45706">MRLLCLSNGHGEDQIGARILEALQKLAPEIETTALPIVGLGTAYQNLGIAIAGPVEVMPSGGFIYQDGRQLWRDLRAGLLGLLGKQVQAIQAWQQTNQSLPSPHLILAVGDIVPLGLAGLSRNDYAFVGTAKSEYYLRDENGTFFSQGWGRGWAGSDYLPWEQWLMRQRRCLGVFPRDSLTHKVLRGLGIRSFNCGNPMMDELVPPAQPRTTYPQALTITLLPGSRPPEADQNWGQILAAIDHFSDYEPSCLFWGAISPGLELGEILNPLARFGWEEIARPAWLKIGDSAALTFQKSEGHLVLTQQAYSDCLHLGDFAIAQAGTATEQFVGLGKPVITFPGQGPQFTPLFARRQARLLGISVHLVENPTAVMPKIIELRNDHPRLDLIRQNGQQRMGHPGAAQNIANTIYQLLNPN</sequence>
<name>A0AAE4FR32_9CYAN</name>
<proteinExistence type="predicted"/>
<reference evidence="2" key="1">
    <citation type="submission" date="2023-07" db="EMBL/GenBank/DDBJ databases">
        <authorList>
            <person name="Luz R."/>
            <person name="Cordeiro R."/>
            <person name="Fonseca A."/>
            <person name="Goncalves V."/>
        </authorList>
    </citation>
    <scope>NUCLEOTIDE SEQUENCE [LARGE SCALE GENOMIC DNA]</scope>
    <source>
        <strain evidence="2">BACA0444</strain>
    </source>
</reference>
<protein>
    <submittedName>
        <fullName evidence="1">Lipid-A-disaccharide synthase-related protein</fullName>
    </submittedName>
</protein>
<dbReference type="NCBIfam" id="TIGR03492">
    <property type="entry name" value="lipid-A-disaccharide synthase-related protein"/>
    <property type="match status" value="1"/>
</dbReference>
<evidence type="ECO:0000313" key="1">
    <source>
        <dbReference type="EMBL" id="MDS3859386.1"/>
    </source>
</evidence>
<accession>A0AAE4FR32</accession>
<dbReference type="PANTHER" id="PTHR39517:SF1">
    <property type="entry name" value="LIPID-A-DISACCHARIDE SYNTHASE"/>
    <property type="match status" value="1"/>
</dbReference>
<dbReference type="InterPro" id="IPR019994">
    <property type="entry name" value="Lipid-A-disac_synthase-rel_put"/>
</dbReference>
<dbReference type="PANTHER" id="PTHR39517">
    <property type="entry name" value="SLL0192 PROTEIN"/>
    <property type="match status" value="1"/>
</dbReference>
<evidence type="ECO:0000313" key="2">
    <source>
        <dbReference type="Proteomes" id="UP001268256"/>
    </source>
</evidence>
<dbReference type="SUPFAM" id="SSF53756">
    <property type="entry name" value="UDP-Glycosyltransferase/glycogen phosphorylase"/>
    <property type="match status" value="1"/>
</dbReference>
<dbReference type="EMBL" id="JAVMIP010000001">
    <property type="protein sequence ID" value="MDS3859386.1"/>
    <property type="molecule type" value="Genomic_DNA"/>
</dbReference>
<gene>
    <name evidence="1" type="ORF">RIF25_01065</name>
</gene>